<dbReference type="Proteomes" id="UP001391051">
    <property type="component" value="Unassembled WGS sequence"/>
</dbReference>
<sequence length="139" mass="15891">MEKSLPPLPIRGKTPTRAPERLPLRAFLADLDQQQSLLGKVEQLGQQLADQQSELDEKDKRIAELTSKSQEYRTRLRQQRQAVVDLADAIGAAFQDYEQRIRQQNEEPQAPADARVDDFESCYAEVLRTWDDDTSSFGD</sequence>
<protein>
    <submittedName>
        <fullName evidence="2">Uncharacterized protein</fullName>
    </submittedName>
</protein>
<evidence type="ECO:0000313" key="2">
    <source>
        <dbReference type="EMBL" id="KAK7937612.1"/>
    </source>
</evidence>
<dbReference type="GeneID" id="92083764"/>
<keyword evidence="3" id="KW-1185">Reference proteome</keyword>
<organism evidence="2 3">
    <name type="scientific">Apiospora aurea</name>
    <dbReference type="NCBI Taxonomy" id="335848"/>
    <lineage>
        <taxon>Eukaryota</taxon>
        <taxon>Fungi</taxon>
        <taxon>Dikarya</taxon>
        <taxon>Ascomycota</taxon>
        <taxon>Pezizomycotina</taxon>
        <taxon>Sordariomycetes</taxon>
        <taxon>Xylariomycetidae</taxon>
        <taxon>Amphisphaeriales</taxon>
        <taxon>Apiosporaceae</taxon>
        <taxon>Apiospora</taxon>
    </lineage>
</organism>
<proteinExistence type="predicted"/>
<gene>
    <name evidence="2" type="ORF">PG986_014480</name>
</gene>
<comment type="caution">
    <text evidence="2">The sequence shown here is derived from an EMBL/GenBank/DDBJ whole genome shotgun (WGS) entry which is preliminary data.</text>
</comment>
<dbReference type="EMBL" id="JAQQWE010000010">
    <property type="protein sequence ID" value="KAK7937612.1"/>
    <property type="molecule type" value="Genomic_DNA"/>
</dbReference>
<keyword evidence="1" id="KW-0175">Coiled coil</keyword>
<evidence type="ECO:0000256" key="1">
    <source>
        <dbReference type="SAM" id="Coils"/>
    </source>
</evidence>
<reference evidence="2 3" key="1">
    <citation type="submission" date="2023-01" db="EMBL/GenBank/DDBJ databases">
        <title>Analysis of 21 Apiospora genomes using comparative genomics revels a genus with tremendous synthesis potential of carbohydrate active enzymes and secondary metabolites.</title>
        <authorList>
            <person name="Sorensen T."/>
        </authorList>
    </citation>
    <scope>NUCLEOTIDE SEQUENCE [LARGE SCALE GENOMIC DNA]</scope>
    <source>
        <strain evidence="2 3">CBS 24483</strain>
    </source>
</reference>
<feature type="coiled-coil region" evidence="1">
    <location>
        <begin position="41"/>
        <end position="107"/>
    </location>
</feature>
<name>A0ABR1PT38_9PEZI</name>
<dbReference type="RefSeq" id="XP_066692940.1">
    <property type="nucleotide sequence ID" value="XM_066850702.1"/>
</dbReference>
<evidence type="ECO:0000313" key="3">
    <source>
        <dbReference type="Proteomes" id="UP001391051"/>
    </source>
</evidence>
<accession>A0ABR1PT38</accession>